<dbReference type="Proteomes" id="UP000007266">
    <property type="component" value="Linkage group 8"/>
</dbReference>
<accession>D6WYI2</accession>
<protein>
    <submittedName>
        <fullName evidence="1">Uncharacterized protein</fullName>
    </submittedName>
</protein>
<organism evidence="1 2">
    <name type="scientific">Tribolium castaneum</name>
    <name type="common">Red flour beetle</name>
    <dbReference type="NCBI Taxonomy" id="7070"/>
    <lineage>
        <taxon>Eukaryota</taxon>
        <taxon>Metazoa</taxon>
        <taxon>Ecdysozoa</taxon>
        <taxon>Arthropoda</taxon>
        <taxon>Hexapoda</taxon>
        <taxon>Insecta</taxon>
        <taxon>Pterygota</taxon>
        <taxon>Neoptera</taxon>
        <taxon>Endopterygota</taxon>
        <taxon>Coleoptera</taxon>
        <taxon>Polyphaga</taxon>
        <taxon>Cucujiformia</taxon>
        <taxon>Tenebrionidae</taxon>
        <taxon>Tenebrionidae incertae sedis</taxon>
        <taxon>Tribolium</taxon>
    </lineage>
</organism>
<evidence type="ECO:0000313" key="1">
    <source>
        <dbReference type="EMBL" id="EFA07872.1"/>
    </source>
</evidence>
<gene>
    <name evidence="1" type="primary">GLEAN_05446</name>
    <name evidence="1" type="ORF">TcasGA2_TC005446</name>
</gene>
<dbReference type="AlphaFoldDB" id="D6WYI2"/>
<reference evidence="1 2" key="2">
    <citation type="journal article" date="2010" name="Nucleic Acids Res.">
        <title>BeetleBase in 2010: revisions to provide comprehensive genomic information for Tribolium castaneum.</title>
        <authorList>
            <person name="Kim H.S."/>
            <person name="Murphy T."/>
            <person name="Xia J."/>
            <person name="Caragea D."/>
            <person name="Park Y."/>
            <person name="Beeman R.W."/>
            <person name="Lorenzen M.D."/>
            <person name="Butcher S."/>
            <person name="Manak J.R."/>
            <person name="Brown S.J."/>
        </authorList>
    </citation>
    <scope>GENOME REANNOTATION</scope>
    <source>
        <strain evidence="1 2">Georgia GA2</strain>
    </source>
</reference>
<dbReference type="HOGENOM" id="CLU_1878089_0_0_1"/>
<dbReference type="InParanoid" id="D6WYI2"/>
<name>D6WYI2_TRICA</name>
<keyword evidence="2" id="KW-1185">Reference proteome</keyword>
<sequence>MEKNRVFKGLKAHSMGYPLIDCGSDARRTIRRLAASPVLLLARSQFCYIVRVMSIVQQVAGKNSATLCAFWRSVERNATNGTGMHSGSKCKNSDIDRKWQRKLREAADGSNVDSNFAKWDKGDCGVVKYELCLLGK</sequence>
<reference evidence="1 2" key="1">
    <citation type="journal article" date="2008" name="Nature">
        <title>The genome of the model beetle and pest Tribolium castaneum.</title>
        <authorList>
            <consortium name="Tribolium Genome Sequencing Consortium"/>
            <person name="Richards S."/>
            <person name="Gibbs R.A."/>
            <person name="Weinstock G.M."/>
            <person name="Brown S.J."/>
            <person name="Denell R."/>
            <person name="Beeman R.W."/>
            <person name="Gibbs R."/>
            <person name="Beeman R.W."/>
            <person name="Brown S.J."/>
            <person name="Bucher G."/>
            <person name="Friedrich M."/>
            <person name="Grimmelikhuijzen C.J."/>
            <person name="Klingler M."/>
            <person name="Lorenzen M."/>
            <person name="Richards S."/>
            <person name="Roth S."/>
            <person name="Schroder R."/>
            <person name="Tautz D."/>
            <person name="Zdobnov E.M."/>
            <person name="Muzny D."/>
            <person name="Gibbs R.A."/>
            <person name="Weinstock G.M."/>
            <person name="Attaway T."/>
            <person name="Bell S."/>
            <person name="Buhay C.J."/>
            <person name="Chandrabose M.N."/>
            <person name="Chavez D."/>
            <person name="Clerk-Blankenburg K.P."/>
            <person name="Cree A."/>
            <person name="Dao M."/>
            <person name="Davis C."/>
            <person name="Chacko J."/>
            <person name="Dinh H."/>
            <person name="Dugan-Rocha S."/>
            <person name="Fowler G."/>
            <person name="Garner T.T."/>
            <person name="Garnes J."/>
            <person name="Gnirke A."/>
            <person name="Hawes A."/>
            <person name="Hernandez J."/>
            <person name="Hines S."/>
            <person name="Holder M."/>
            <person name="Hume J."/>
            <person name="Jhangiani S.N."/>
            <person name="Joshi V."/>
            <person name="Khan Z.M."/>
            <person name="Jackson L."/>
            <person name="Kovar C."/>
            <person name="Kowis A."/>
            <person name="Lee S."/>
            <person name="Lewis L.R."/>
            <person name="Margolis J."/>
            <person name="Morgan M."/>
            <person name="Nazareth L.V."/>
            <person name="Nguyen N."/>
            <person name="Okwuonu G."/>
            <person name="Parker D."/>
            <person name="Richards S."/>
            <person name="Ruiz S.J."/>
            <person name="Santibanez J."/>
            <person name="Savard J."/>
            <person name="Scherer S.E."/>
            <person name="Schneider B."/>
            <person name="Sodergren E."/>
            <person name="Tautz D."/>
            <person name="Vattahil S."/>
            <person name="Villasana D."/>
            <person name="White C.S."/>
            <person name="Wright R."/>
            <person name="Park Y."/>
            <person name="Beeman R.W."/>
            <person name="Lord J."/>
            <person name="Oppert B."/>
            <person name="Lorenzen M."/>
            <person name="Brown S."/>
            <person name="Wang L."/>
            <person name="Savard J."/>
            <person name="Tautz D."/>
            <person name="Richards S."/>
            <person name="Weinstock G."/>
            <person name="Gibbs R.A."/>
            <person name="Liu Y."/>
            <person name="Worley K."/>
            <person name="Weinstock G."/>
            <person name="Elsik C.G."/>
            <person name="Reese J.T."/>
            <person name="Elhaik E."/>
            <person name="Landan G."/>
            <person name="Graur D."/>
            <person name="Arensburger P."/>
            <person name="Atkinson P."/>
            <person name="Beeman R.W."/>
            <person name="Beidler J."/>
            <person name="Brown S.J."/>
            <person name="Demuth J.P."/>
            <person name="Drury D.W."/>
            <person name="Du Y.Z."/>
            <person name="Fujiwara H."/>
            <person name="Lorenzen M."/>
            <person name="Maselli V."/>
            <person name="Osanai M."/>
            <person name="Park Y."/>
            <person name="Robertson H.M."/>
            <person name="Tu Z."/>
            <person name="Wang J.J."/>
            <person name="Wang S."/>
            <person name="Richards S."/>
            <person name="Song H."/>
            <person name="Zhang L."/>
            <person name="Sodergren E."/>
            <person name="Werner D."/>
            <person name="Stanke M."/>
            <person name="Morgenstern B."/>
            <person name="Solovyev V."/>
            <person name="Kosarev P."/>
            <person name="Brown G."/>
            <person name="Chen H.C."/>
            <person name="Ermolaeva O."/>
            <person name="Hlavina W."/>
            <person name="Kapustin Y."/>
            <person name="Kiryutin B."/>
            <person name="Kitts P."/>
            <person name="Maglott D."/>
            <person name="Pruitt K."/>
            <person name="Sapojnikov V."/>
            <person name="Souvorov A."/>
            <person name="Mackey A.J."/>
            <person name="Waterhouse R.M."/>
            <person name="Wyder S."/>
            <person name="Zdobnov E.M."/>
            <person name="Zdobnov E.M."/>
            <person name="Wyder S."/>
            <person name="Kriventseva E.V."/>
            <person name="Kadowaki T."/>
            <person name="Bork P."/>
            <person name="Aranda M."/>
            <person name="Bao R."/>
            <person name="Beermann A."/>
            <person name="Berns N."/>
            <person name="Bolognesi R."/>
            <person name="Bonneton F."/>
            <person name="Bopp D."/>
            <person name="Brown S.J."/>
            <person name="Bucher G."/>
            <person name="Butts T."/>
            <person name="Chaumot A."/>
            <person name="Denell R.E."/>
            <person name="Ferrier D.E."/>
            <person name="Friedrich M."/>
            <person name="Gordon C.M."/>
            <person name="Jindra M."/>
            <person name="Klingler M."/>
            <person name="Lan Q."/>
            <person name="Lattorff H.M."/>
            <person name="Laudet V."/>
            <person name="von Levetsow C."/>
            <person name="Liu Z."/>
            <person name="Lutz R."/>
            <person name="Lynch J.A."/>
            <person name="da Fonseca R.N."/>
            <person name="Posnien N."/>
            <person name="Reuter R."/>
            <person name="Roth S."/>
            <person name="Savard J."/>
            <person name="Schinko J.B."/>
            <person name="Schmitt C."/>
            <person name="Schoppmeier M."/>
            <person name="Schroder R."/>
            <person name="Shippy T.D."/>
            <person name="Simonnet F."/>
            <person name="Marques-Souza H."/>
            <person name="Tautz D."/>
            <person name="Tomoyasu Y."/>
            <person name="Trauner J."/>
            <person name="Van der Zee M."/>
            <person name="Vervoort M."/>
            <person name="Wittkopp N."/>
            <person name="Wimmer E.A."/>
            <person name="Yang X."/>
            <person name="Jones A.K."/>
            <person name="Sattelle D.B."/>
            <person name="Ebert P.R."/>
            <person name="Nelson D."/>
            <person name="Scott J.G."/>
            <person name="Beeman R.W."/>
            <person name="Muthukrishnan S."/>
            <person name="Kramer K.J."/>
            <person name="Arakane Y."/>
            <person name="Beeman R.W."/>
            <person name="Zhu Q."/>
            <person name="Hogenkamp D."/>
            <person name="Dixit R."/>
            <person name="Oppert B."/>
            <person name="Jiang H."/>
            <person name="Zou Z."/>
            <person name="Marshall J."/>
            <person name="Elpidina E."/>
            <person name="Vinokurov K."/>
            <person name="Oppert C."/>
            <person name="Zou Z."/>
            <person name="Evans J."/>
            <person name="Lu Z."/>
            <person name="Zhao P."/>
            <person name="Sumathipala N."/>
            <person name="Altincicek B."/>
            <person name="Vilcinskas A."/>
            <person name="Williams M."/>
            <person name="Hultmark D."/>
            <person name="Hetru C."/>
            <person name="Jiang H."/>
            <person name="Grimmelikhuijzen C.J."/>
            <person name="Hauser F."/>
            <person name="Cazzamali G."/>
            <person name="Williamson M."/>
            <person name="Park Y."/>
            <person name="Li B."/>
            <person name="Tanaka Y."/>
            <person name="Predel R."/>
            <person name="Neupert S."/>
            <person name="Schachtner J."/>
            <person name="Verleyen P."/>
            <person name="Raible F."/>
            <person name="Bork P."/>
            <person name="Friedrich M."/>
            <person name="Walden K.K."/>
            <person name="Robertson H.M."/>
            <person name="Angeli S."/>
            <person name="Foret S."/>
            <person name="Bucher G."/>
            <person name="Schuetz S."/>
            <person name="Maleszka R."/>
            <person name="Wimmer E.A."/>
            <person name="Beeman R.W."/>
            <person name="Lorenzen M."/>
            <person name="Tomoyasu Y."/>
            <person name="Miller S.C."/>
            <person name="Grossmann D."/>
            <person name="Bucher G."/>
        </authorList>
    </citation>
    <scope>NUCLEOTIDE SEQUENCE [LARGE SCALE GENOMIC DNA]</scope>
    <source>
        <strain evidence="1 2">Georgia GA2</strain>
    </source>
</reference>
<dbReference type="EMBL" id="KQ971362">
    <property type="protein sequence ID" value="EFA07872.1"/>
    <property type="molecule type" value="Genomic_DNA"/>
</dbReference>
<proteinExistence type="predicted"/>
<evidence type="ECO:0000313" key="2">
    <source>
        <dbReference type="Proteomes" id="UP000007266"/>
    </source>
</evidence>